<reference evidence="2 3" key="1">
    <citation type="submission" date="2016-01" db="EMBL/GenBank/DDBJ databases">
        <authorList>
            <person name="Brown R."/>
        </authorList>
    </citation>
    <scope>NUCLEOTIDE SEQUENCE [LARGE SCALE GENOMIC DNA]</scope>
    <source>
        <strain evidence="2">Sporomusa sphaeroides DSM 2875</strain>
    </source>
</reference>
<organism evidence="2 3">
    <name type="scientific">Sporomusa sphaeroides DSM 2875</name>
    <dbReference type="NCBI Taxonomy" id="1337886"/>
    <lineage>
        <taxon>Bacteria</taxon>
        <taxon>Bacillati</taxon>
        <taxon>Bacillota</taxon>
        <taxon>Negativicutes</taxon>
        <taxon>Selenomonadales</taxon>
        <taxon>Sporomusaceae</taxon>
        <taxon>Sporomusa</taxon>
    </lineage>
</organism>
<feature type="transmembrane region" description="Helical" evidence="1">
    <location>
        <begin position="34"/>
        <end position="54"/>
    </location>
</feature>
<evidence type="ECO:0000313" key="3">
    <source>
        <dbReference type="Proteomes" id="UP000245702"/>
    </source>
</evidence>
<keyword evidence="1" id="KW-0472">Membrane</keyword>
<sequence>MGEKENYVFQTLFGIYERSLDEANNIIARAQNPLAALSVIIAIWGYMVQSIISSPIPRITLENCPIIGGLYLVLILTVFYVIQSVYYLWRGFRQGFKYELVASPSQVESLIKSPDSDKDVFLKLIERYKSASEFNNEKNMERMVYIRTATEKIILAVASCFFASFLFCIIILLK</sequence>
<protein>
    <recommendedName>
        <fullName evidence="4">DUF3899 domain-containing protein</fullName>
    </recommendedName>
</protein>
<gene>
    <name evidence="2" type="ORF">SSPH_04032</name>
</gene>
<proteinExistence type="predicted"/>
<comment type="caution">
    <text evidence="2">The sequence shown here is derived from an EMBL/GenBank/DDBJ whole genome shotgun (WGS) entry which is preliminary data.</text>
</comment>
<feature type="transmembrane region" description="Helical" evidence="1">
    <location>
        <begin position="66"/>
        <end position="89"/>
    </location>
</feature>
<keyword evidence="1" id="KW-0812">Transmembrane</keyword>
<dbReference type="EMBL" id="FCOW01000032">
    <property type="protein sequence ID" value="CVK21345.1"/>
    <property type="molecule type" value="Genomic_DNA"/>
</dbReference>
<dbReference type="RefSeq" id="WP_075754108.1">
    <property type="nucleotide sequence ID" value="NZ_CP146991.1"/>
</dbReference>
<evidence type="ECO:0008006" key="4">
    <source>
        <dbReference type="Google" id="ProtNLM"/>
    </source>
</evidence>
<keyword evidence="3" id="KW-1185">Reference proteome</keyword>
<keyword evidence="1" id="KW-1133">Transmembrane helix</keyword>
<name>A0ABM9W893_9FIRM</name>
<accession>A0ABM9W893</accession>
<evidence type="ECO:0000313" key="2">
    <source>
        <dbReference type="EMBL" id="CVK21345.1"/>
    </source>
</evidence>
<feature type="transmembrane region" description="Helical" evidence="1">
    <location>
        <begin position="153"/>
        <end position="173"/>
    </location>
</feature>
<evidence type="ECO:0000256" key="1">
    <source>
        <dbReference type="SAM" id="Phobius"/>
    </source>
</evidence>
<dbReference type="Proteomes" id="UP000245702">
    <property type="component" value="Unassembled WGS sequence"/>
</dbReference>